<protein>
    <submittedName>
        <fullName evidence="3">Glycine/sarcosine/betaine reductase complex component C subunit beta</fullName>
        <ecNumber evidence="3">1.21.4.-</ecNumber>
    </submittedName>
</protein>
<keyword evidence="3" id="KW-0560">Oxidoreductase</keyword>
<sequence>MTQPVIKGTSFVITHAPSLVRYGSKPLREIGKNKQLLNDILANLRSFEEAVAYPPNQVFIGNMRPDQLKKYERPWTNSRVENASRFSRWGEILPETEFYGWLKIADQFNLVFLEENFLKQVTNELAEHPLITNEDLQLLGSGESFDEIRKKAEADDALPLYINKTELVGVIITGHHEDKNLSAHILLENLSNKASGIVAMRHVLHSFDVKPEDIDYVIACDEEAVGDRYQRGGGNMAKAIAEHAGCANATGSDIKSFCCAPAHAVSVASAFVQSGIYKNVLVIGGGCLAKLGMKFAGSLSKKMPVTEDIMGSIGMIIGDDDGKSPVIRTDAFGKHDISAGSSNQAIYQSLIINPLEKIGRNITDIDKYAVELHNPDVTEPNGNGNVPKGSYRIIAAMAVIRKELERKEMENFEEKHGMPGFSPTQGHIASAIPFLGHAREMIMRGEIENSMFVGKGSLFLGKMTNLSDGMSFLIEKNNGRKAV</sequence>
<dbReference type="GO" id="GO:0016491">
    <property type="term" value="F:oxidoreductase activity"/>
    <property type="evidence" value="ECO:0007669"/>
    <property type="project" value="UniProtKB-KW"/>
</dbReference>
<dbReference type="Pfam" id="PF08545">
    <property type="entry name" value="ACP_syn_III"/>
    <property type="match status" value="1"/>
</dbReference>
<keyword evidence="4" id="KW-1185">Reference proteome</keyword>
<dbReference type="EC" id="1.21.4.-" evidence="3"/>
<gene>
    <name evidence="3" type="primary">grdC</name>
    <name evidence="3" type="ORF">ACFSCZ_11940</name>
</gene>
<dbReference type="InterPro" id="IPR016039">
    <property type="entry name" value="Thiolase-like"/>
</dbReference>
<comment type="caution">
    <text evidence="3">The sequence shown here is derived from an EMBL/GenBank/DDBJ whole genome shotgun (WGS) entry which is preliminary data.</text>
</comment>
<organism evidence="3 4">
    <name type="scientific">Siminovitchia sediminis</name>
    <dbReference type="NCBI Taxonomy" id="1274353"/>
    <lineage>
        <taxon>Bacteria</taxon>
        <taxon>Bacillati</taxon>
        <taxon>Bacillota</taxon>
        <taxon>Bacilli</taxon>
        <taxon>Bacillales</taxon>
        <taxon>Bacillaceae</taxon>
        <taxon>Siminovitchia</taxon>
    </lineage>
</organism>
<dbReference type="InterPro" id="IPR013751">
    <property type="entry name" value="ACP_syn_III_N"/>
</dbReference>
<proteinExistence type="predicted"/>
<dbReference type="InterPro" id="IPR045984">
    <property type="entry name" value="DUF5940"/>
</dbReference>
<evidence type="ECO:0000259" key="1">
    <source>
        <dbReference type="Pfam" id="PF08545"/>
    </source>
</evidence>
<dbReference type="Gene3D" id="3.40.47.10">
    <property type="match status" value="1"/>
</dbReference>
<name>A0ABW4KJT3_9BACI</name>
<reference evidence="4" key="1">
    <citation type="journal article" date="2019" name="Int. J. Syst. Evol. Microbiol.">
        <title>The Global Catalogue of Microorganisms (GCM) 10K type strain sequencing project: providing services to taxonomists for standard genome sequencing and annotation.</title>
        <authorList>
            <consortium name="The Broad Institute Genomics Platform"/>
            <consortium name="The Broad Institute Genome Sequencing Center for Infectious Disease"/>
            <person name="Wu L."/>
            <person name="Ma J."/>
        </authorList>
    </citation>
    <scope>NUCLEOTIDE SEQUENCE [LARGE SCALE GENOMIC DNA]</scope>
    <source>
        <strain evidence="4">CGMCC 1.12295</strain>
    </source>
</reference>
<dbReference type="Proteomes" id="UP001597301">
    <property type="component" value="Unassembled WGS sequence"/>
</dbReference>
<accession>A0ABW4KJT3</accession>
<dbReference type="SUPFAM" id="SSF53901">
    <property type="entry name" value="Thiolase-like"/>
    <property type="match status" value="1"/>
</dbReference>
<feature type="domain" description="DUF5940" evidence="2">
    <location>
        <begin position="345"/>
        <end position="481"/>
    </location>
</feature>
<dbReference type="NCBIfam" id="NF040746">
    <property type="entry name" value="reduct_C_beta"/>
    <property type="match status" value="1"/>
</dbReference>
<dbReference type="Pfam" id="PF19364">
    <property type="entry name" value="DUF5940"/>
    <property type="match status" value="1"/>
</dbReference>
<dbReference type="EMBL" id="JBHUEO010000032">
    <property type="protein sequence ID" value="MFD1707438.1"/>
    <property type="molecule type" value="Genomic_DNA"/>
</dbReference>
<evidence type="ECO:0000313" key="4">
    <source>
        <dbReference type="Proteomes" id="UP001597301"/>
    </source>
</evidence>
<dbReference type="RefSeq" id="WP_380774160.1">
    <property type="nucleotide sequence ID" value="NZ_JBHUEO010000032.1"/>
</dbReference>
<evidence type="ECO:0000313" key="3">
    <source>
        <dbReference type="EMBL" id="MFD1707438.1"/>
    </source>
</evidence>
<feature type="domain" description="Beta-ketoacyl-[acyl-carrier-protein] synthase III N-terminal" evidence="1">
    <location>
        <begin position="253"/>
        <end position="290"/>
    </location>
</feature>
<evidence type="ECO:0000259" key="2">
    <source>
        <dbReference type="Pfam" id="PF19364"/>
    </source>
</evidence>